<feature type="region of interest" description="Disordered" evidence="4">
    <location>
        <begin position="921"/>
        <end position="983"/>
    </location>
</feature>
<feature type="region of interest" description="Disordered" evidence="4">
    <location>
        <begin position="273"/>
        <end position="415"/>
    </location>
</feature>
<organism evidence="6 7">
    <name type="scientific">Paramecium sonneborni</name>
    <dbReference type="NCBI Taxonomy" id="65129"/>
    <lineage>
        <taxon>Eukaryota</taxon>
        <taxon>Sar</taxon>
        <taxon>Alveolata</taxon>
        <taxon>Ciliophora</taxon>
        <taxon>Intramacronucleata</taxon>
        <taxon>Oligohymenophorea</taxon>
        <taxon>Peniculida</taxon>
        <taxon>Parameciidae</taxon>
        <taxon>Paramecium</taxon>
    </lineage>
</organism>
<comment type="subcellular location">
    <subcellularLocation>
        <location evidence="1">Endomembrane system</location>
        <topology evidence="1">Multi-pass membrane protein</topology>
    </subcellularLocation>
    <subcellularLocation>
        <location evidence="2">Endosome</location>
    </subcellularLocation>
    <subcellularLocation>
        <location evidence="3">Lysosome membrane</location>
    </subcellularLocation>
</comment>
<feature type="compositionally biased region" description="Acidic residues" evidence="4">
    <location>
        <begin position="280"/>
        <end position="289"/>
    </location>
</feature>
<keyword evidence="5" id="KW-0732">Signal</keyword>
<proteinExistence type="predicted"/>
<accession>A0A8S1MET4</accession>
<evidence type="ECO:0000256" key="5">
    <source>
        <dbReference type="SAM" id="SignalP"/>
    </source>
</evidence>
<gene>
    <name evidence="6" type="ORF">PSON_ATCC_30995.1.T0380033</name>
</gene>
<evidence type="ECO:0000256" key="4">
    <source>
        <dbReference type="SAM" id="MobiDB-lite"/>
    </source>
</evidence>
<keyword evidence="7" id="KW-1185">Reference proteome</keyword>
<feature type="compositionally biased region" description="Acidic residues" evidence="4">
    <location>
        <begin position="964"/>
        <end position="974"/>
    </location>
</feature>
<dbReference type="EMBL" id="CAJJDN010000038">
    <property type="protein sequence ID" value="CAD8078648.1"/>
    <property type="molecule type" value="Genomic_DNA"/>
</dbReference>
<comment type="caution">
    <text evidence="6">The sequence shown here is derived from an EMBL/GenBank/DDBJ whole genome shotgun (WGS) entry which is preliminary data.</text>
</comment>
<evidence type="ECO:0000256" key="1">
    <source>
        <dbReference type="ARBA" id="ARBA00004127"/>
    </source>
</evidence>
<protein>
    <submittedName>
        <fullName evidence="6">Uncharacterized protein</fullName>
    </submittedName>
</protein>
<evidence type="ECO:0000313" key="7">
    <source>
        <dbReference type="Proteomes" id="UP000692954"/>
    </source>
</evidence>
<dbReference type="Proteomes" id="UP000692954">
    <property type="component" value="Unassembled WGS sequence"/>
</dbReference>
<dbReference type="OrthoDB" id="302291at2759"/>
<feature type="region of interest" description="Disordered" evidence="4">
    <location>
        <begin position="440"/>
        <end position="459"/>
    </location>
</feature>
<dbReference type="GO" id="GO:0005765">
    <property type="term" value="C:lysosomal membrane"/>
    <property type="evidence" value="ECO:0007669"/>
    <property type="project" value="UniProtKB-SubCell"/>
</dbReference>
<feature type="compositionally biased region" description="Basic and acidic residues" evidence="4">
    <location>
        <begin position="290"/>
        <end position="324"/>
    </location>
</feature>
<evidence type="ECO:0000256" key="3">
    <source>
        <dbReference type="ARBA" id="ARBA00004656"/>
    </source>
</evidence>
<dbReference type="PANTHER" id="PTHR45981">
    <property type="entry name" value="LD02310P"/>
    <property type="match status" value="1"/>
</dbReference>
<feature type="signal peptide" evidence="5">
    <location>
        <begin position="1"/>
        <end position="16"/>
    </location>
</feature>
<feature type="compositionally biased region" description="Basic and acidic residues" evidence="4">
    <location>
        <begin position="394"/>
        <end position="406"/>
    </location>
</feature>
<feature type="compositionally biased region" description="Polar residues" evidence="4">
    <location>
        <begin position="367"/>
        <end position="385"/>
    </location>
</feature>
<evidence type="ECO:0000313" key="6">
    <source>
        <dbReference type="EMBL" id="CAD8078648.1"/>
    </source>
</evidence>
<name>A0A8S1MET4_9CILI</name>
<evidence type="ECO:0000256" key="2">
    <source>
        <dbReference type="ARBA" id="ARBA00004177"/>
    </source>
</evidence>
<feature type="chain" id="PRO_5035794253" evidence="5">
    <location>
        <begin position="17"/>
        <end position="1074"/>
    </location>
</feature>
<dbReference type="AlphaFoldDB" id="A0A8S1MET4"/>
<dbReference type="GO" id="GO:0005768">
    <property type="term" value="C:endosome"/>
    <property type="evidence" value="ECO:0007669"/>
    <property type="project" value="UniProtKB-SubCell"/>
</dbReference>
<reference evidence="6" key="1">
    <citation type="submission" date="2021-01" db="EMBL/GenBank/DDBJ databases">
        <authorList>
            <consortium name="Genoscope - CEA"/>
            <person name="William W."/>
        </authorList>
    </citation>
    <scope>NUCLEOTIDE SEQUENCE</scope>
</reference>
<sequence length="1074" mass="125528">MLQIFVFSILSLLTDGFKVLRPSFVERNRVEMSFSQRMSYNFGNNFNMYTSDGVIIDDKQIQFEKPGRLVMNVPLVEGIDYAIQFKFESLNANHIACVGIGSQGFILSEVLGVEKTNLSHFQLGYCSDGTNSTQYPDMYTDFNEFDYYTDEEFDEIDYSFGESQMTNIFGQKEFYMVLRERQLIFMDNEDSILTIFNDLDRARSFVPIITMHYRNEIQKKLIKKRECVIREEFAIFLQLVGQLNPFKREMPPEMKAQREQEKRKKETELAKMLKEKSDENDSGEEEGEEQEKKDEQEVTDEDIKKEQKEAVKRSEETKKMHEETQNQGEEQSDQAAMAILGEEDNLNEENALNDQDKIVEGEENLNEDQLNQDNEQIKENQQQDQLEQEGNLEEDNKQDQSQDKENQQNQNTQNDEQISKNMDDNQQETQQDQISIDGNQDLSQNQDQESQGELQSQDLNDQVMKPEDDTTQSFFNILDIQSHIIYPTQFTRQIVPLRNSVVVENKYTVFQDNQRLAKPLQDYKSCGYSYLDIRPSQNNFFVQIQIDNFDDLYDPYPIGFGVYAYQMLDRLKGWRNLDDQLWCIDKESEDLWQFGALYRSDGTFIDSYMFGEYFKYQVDKQVERQSKINIYFSNKNRVAFSFDDEKTIMLTCVNPKFKYYVPIFETKAYKGVPSITLLQYIDDIQIPFEYSDSIENIQNAFSKIFNLISKFIIEKRGSFNENDDDYTISGIDDTKSASINMWDIKLYDSQYEWWIKIEDLKQDKQDINLCIGINQMSSEDILTSLFDRQYKAQVAYLCDKNDFIHTFFQECPISSNPILFVPGTVLRFRLSDYLMEVHDGYQFVYFSLRKAGKTGIIPSAIIKSDSKNKITFLKGPISFGPNPLADRVDFEQLNRENFASYDIFTFPVLENAKNGLFKSNTNEPLFKKNQIPKPGRKEPPLGKNFEVEQEEQKIEEQASNLESQQEEEKELENEDAQKIASSNIPTESHATIYGDTNVKCLIIYEHCDFEGPSKLLYPNRFEAGPPNEFRSFELCRDTKLIEIVIEGHVQEKMFVSQSVECLPSPFFVDEIIII</sequence>